<accession>A0A7W9UTL2</accession>
<gene>
    <name evidence="1" type="ORF">FHS34_006169</name>
</gene>
<proteinExistence type="predicted"/>
<comment type="caution">
    <text evidence="1">The sequence shown here is derived from an EMBL/GenBank/DDBJ whole genome shotgun (WGS) entry which is preliminary data.</text>
</comment>
<organism evidence="1 2">
    <name type="scientific">Streptomyces echinatus</name>
    <dbReference type="NCBI Taxonomy" id="67293"/>
    <lineage>
        <taxon>Bacteria</taxon>
        <taxon>Bacillati</taxon>
        <taxon>Actinomycetota</taxon>
        <taxon>Actinomycetes</taxon>
        <taxon>Kitasatosporales</taxon>
        <taxon>Streptomycetaceae</taxon>
        <taxon>Streptomyces</taxon>
    </lineage>
</organism>
<dbReference type="RefSeq" id="WP_184971345.1">
    <property type="nucleotide sequence ID" value="NZ_BAAAWF010000036.1"/>
</dbReference>
<evidence type="ECO:0000313" key="1">
    <source>
        <dbReference type="EMBL" id="MBB5930662.1"/>
    </source>
</evidence>
<sequence>MRACRDLFTDFFRTAGATPGYARQLLRSRELYRHLKSAGLTGVRQRTVLIEHHAPLPDAAREFCAMACAQLARQALDLGLSAEGQRFADPAGPRHPLDDADACISEGNVLAVGTV</sequence>
<dbReference type="EMBL" id="JACHJK010000013">
    <property type="protein sequence ID" value="MBB5930662.1"/>
    <property type="molecule type" value="Genomic_DNA"/>
</dbReference>
<evidence type="ECO:0000313" key="2">
    <source>
        <dbReference type="Proteomes" id="UP000585836"/>
    </source>
</evidence>
<dbReference type="Proteomes" id="UP000585836">
    <property type="component" value="Unassembled WGS sequence"/>
</dbReference>
<reference evidence="1 2" key="1">
    <citation type="submission" date="2020-08" db="EMBL/GenBank/DDBJ databases">
        <title>Genomic Encyclopedia of Type Strains, Phase III (KMG-III): the genomes of soil and plant-associated and newly described type strains.</title>
        <authorList>
            <person name="Whitman W."/>
        </authorList>
    </citation>
    <scope>NUCLEOTIDE SEQUENCE [LARGE SCALE GENOMIC DNA]</scope>
    <source>
        <strain evidence="1 2">CECT 3313</strain>
    </source>
</reference>
<name>A0A7W9UTL2_9ACTN</name>
<dbReference type="AlphaFoldDB" id="A0A7W9UTL2"/>
<keyword evidence="2" id="KW-1185">Reference proteome</keyword>
<protein>
    <submittedName>
        <fullName evidence="1">Uncharacterized protein</fullName>
    </submittedName>
</protein>